<dbReference type="Gene3D" id="1.25.40.10">
    <property type="entry name" value="Tetratricopeptide repeat domain"/>
    <property type="match status" value="1"/>
</dbReference>
<dbReference type="eggNOG" id="COG0457">
    <property type="taxonomic scope" value="Bacteria"/>
</dbReference>
<proteinExistence type="predicted"/>
<comment type="caution">
    <text evidence="1">The sequence shown here is derived from an EMBL/GenBank/DDBJ whole genome shotgun (WGS) entry which is preliminary data.</text>
</comment>
<dbReference type="SUPFAM" id="SSF116965">
    <property type="entry name" value="Hypothetical protein MPN330"/>
    <property type="match status" value="1"/>
</dbReference>
<sequence>MKNKKKRIKGYKNVVLFPGTVERLISQAHEYVENYQFDEANENFSEALQYTEGDELTLSVYAYSLYEAKSFEKAKEVCEQLLSIGPSMYLEVMELYLTICMQLKQFKQVESIITSLLEEGAIPENQVEKFERLKNLNANITQMDDDSQLEFQTENKLNLEEYDVYQFLSLNPNEQLIKIQELTEANVRPIVEQLKSIIEHDKSHPFIKSLILILLVEQEVNVEIKINKFHRSMVVNPSTLPLPTKLPQYQAITSLVIEKLDQEPSKLEMLEYLISKHAIVTYPYEWLDYDSEDVALAYIDLVSLMFGNVQEMDYELVDFLQNLEKLTELQEV</sequence>
<organism evidence="1 2">
    <name type="scientific">Ureibacillus massiliensis 4400831 = CIP 108448 = CCUG 49529</name>
    <dbReference type="NCBI Taxonomy" id="1211035"/>
    <lineage>
        <taxon>Bacteria</taxon>
        <taxon>Bacillati</taxon>
        <taxon>Bacillota</taxon>
        <taxon>Bacilli</taxon>
        <taxon>Bacillales</taxon>
        <taxon>Caryophanaceae</taxon>
        <taxon>Ureibacillus</taxon>
    </lineage>
</organism>
<dbReference type="Proteomes" id="UP000030595">
    <property type="component" value="Unassembled WGS sequence"/>
</dbReference>
<dbReference type="RefSeq" id="WP_036176876.1">
    <property type="nucleotide sequence ID" value="NZ_AVCZ01000019.1"/>
</dbReference>
<evidence type="ECO:0000313" key="1">
    <source>
        <dbReference type="EMBL" id="KGR90451.1"/>
    </source>
</evidence>
<dbReference type="AlphaFoldDB" id="A0A0A3J0H8"/>
<gene>
    <name evidence="1" type="ORF">CD30_11610</name>
</gene>
<protein>
    <submittedName>
        <fullName evidence="1">Uncharacterized protein</fullName>
    </submittedName>
</protein>
<dbReference type="SUPFAM" id="SSF48452">
    <property type="entry name" value="TPR-like"/>
    <property type="match status" value="1"/>
</dbReference>
<name>A0A0A3J0H8_9BACL</name>
<reference evidence="1 2" key="1">
    <citation type="submission" date="2014-02" db="EMBL/GenBank/DDBJ databases">
        <title>Draft genome sequence of Lysinibacillus massiliensis CCUG 49529.</title>
        <authorList>
            <person name="Zhang F."/>
            <person name="Wang G."/>
            <person name="Zhang L."/>
        </authorList>
    </citation>
    <scope>NUCLEOTIDE SEQUENCE [LARGE SCALE GENOMIC DNA]</scope>
    <source>
        <strain evidence="1 2">CCUG 49529</strain>
    </source>
</reference>
<dbReference type="InterPro" id="IPR011990">
    <property type="entry name" value="TPR-like_helical_dom_sf"/>
</dbReference>
<dbReference type="EMBL" id="JPVQ01000019">
    <property type="protein sequence ID" value="KGR90451.1"/>
    <property type="molecule type" value="Genomic_DNA"/>
</dbReference>
<evidence type="ECO:0000313" key="2">
    <source>
        <dbReference type="Proteomes" id="UP000030595"/>
    </source>
</evidence>
<accession>A0A0A3J0H8</accession>
<dbReference type="OrthoDB" id="2364593at2"/>
<keyword evidence="2" id="KW-1185">Reference proteome</keyword>